<dbReference type="GO" id="GO:0005085">
    <property type="term" value="F:guanyl-nucleotide exchange factor activity"/>
    <property type="evidence" value="ECO:0007669"/>
    <property type="project" value="UniProtKB-UniRule"/>
</dbReference>
<name>A0A5U2FAX9_SALER</name>
<comment type="caution">
    <text evidence="9">The sequence shown here is derived from an EMBL/GenBank/DDBJ whole genome shotgun (WGS) entry which is preliminary data.</text>
</comment>
<evidence type="ECO:0000256" key="4">
    <source>
        <dbReference type="ARBA" id="ARBA00022658"/>
    </source>
</evidence>
<evidence type="ECO:0000256" key="3">
    <source>
        <dbReference type="ARBA" id="ARBA00022525"/>
    </source>
</evidence>
<comment type="subcellular location">
    <subcellularLocation>
        <location evidence="6">Secreted</location>
    </subcellularLocation>
    <text evidence="6">Secreted via the type III secretion system 1 (SPI-1 T3SS).</text>
</comment>
<proteinExistence type="inferred from homology"/>
<dbReference type="Gene3D" id="1.10.4120.10">
    <property type="entry name" value="SopE-like, GEF domain"/>
    <property type="match status" value="1"/>
</dbReference>
<dbReference type="GO" id="GO:0005576">
    <property type="term" value="C:extracellular region"/>
    <property type="evidence" value="ECO:0007669"/>
    <property type="project" value="UniProtKB-SubCell"/>
</dbReference>
<dbReference type="PIRSF" id="PIRSF034781">
    <property type="entry name" value="SecIII_sopE"/>
    <property type="match status" value="1"/>
</dbReference>
<evidence type="ECO:0000256" key="2">
    <source>
        <dbReference type="ARBA" id="ARBA00022468"/>
    </source>
</evidence>
<keyword evidence="3 6" id="KW-0964">Secreted</keyword>
<keyword evidence="2 6" id="KW-0343">GTPase activation</keyword>
<feature type="domain" description="Guanine nucleotide exchange factor SopE N-terminal" evidence="7">
    <location>
        <begin position="2"/>
        <end position="75"/>
    </location>
</feature>
<accession>A0A5U2FAX9</accession>
<gene>
    <name evidence="9" type="primary">sopE</name>
    <name evidence="9" type="ORF">HX37_23655</name>
</gene>
<evidence type="ECO:0000259" key="8">
    <source>
        <dbReference type="Pfam" id="PF07487"/>
    </source>
</evidence>
<keyword evidence="4 6" id="KW-0344">Guanine-nucleotide releasing factor</keyword>
<comment type="function">
    <text evidence="6">Activator for both CDC42 and RAC1 by directly interacting with these Rho GTPases and acting as a guanine nucleotide exchange factor (GEF). This activation results in actin cytoskeleton rearrangements and stimulates membrane ruffling, thus promoting bacterial entry into non-phagocytic cells.</text>
</comment>
<dbReference type="NCBIfam" id="NF011809">
    <property type="entry name" value="PRK15279.1"/>
    <property type="match status" value="1"/>
</dbReference>
<evidence type="ECO:0000259" key="7">
    <source>
        <dbReference type="Pfam" id="PF05364"/>
    </source>
</evidence>
<dbReference type="GO" id="GO:0005096">
    <property type="term" value="F:GTPase activator activity"/>
    <property type="evidence" value="ECO:0007669"/>
    <property type="project" value="UniProtKB-KW"/>
</dbReference>
<comment type="similarity">
    <text evidence="1 6">Belongs to the GEF (guanine exchange factor) SopE family.</text>
</comment>
<dbReference type="EMBL" id="AAGKHU010000142">
    <property type="protein sequence ID" value="EBP0013696.1"/>
    <property type="molecule type" value="Genomic_DNA"/>
</dbReference>
<dbReference type="Pfam" id="PF05364">
    <property type="entry name" value="SecIII_SopE_N"/>
    <property type="match status" value="1"/>
</dbReference>
<dbReference type="NCBIfam" id="NF011810">
    <property type="entry name" value="PRK15280.1"/>
    <property type="match status" value="1"/>
</dbReference>
<protein>
    <recommendedName>
        <fullName evidence="6">Guanine nucleotide exchange factor</fullName>
    </recommendedName>
</protein>
<evidence type="ECO:0000256" key="1">
    <source>
        <dbReference type="ARBA" id="ARBA00006320"/>
    </source>
</evidence>
<evidence type="ECO:0000313" key="9">
    <source>
        <dbReference type="EMBL" id="EBP0013696.1"/>
    </source>
</evidence>
<dbReference type="InterPro" id="IPR016018">
    <property type="entry name" value="SopE_N_dom"/>
</dbReference>
<keyword evidence="5 6" id="KW-0843">Virulence</keyword>
<dbReference type="AlphaFoldDB" id="A0A5U2FAX9"/>
<organism evidence="9">
    <name type="scientific">Salmonella enterica</name>
    <name type="common">Salmonella choleraesuis</name>
    <dbReference type="NCBI Taxonomy" id="28901"/>
    <lineage>
        <taxon>Bacteria</taxon>
        <taxon>Pseudomonadati</taxon>
        <taxon>Pseudomonadota</taxon>
        <taxon>Gammaproteobacteria</taxon>
        <taxon>Enterobacterales</taxon>
        <taxon>Enterobacteriaceae</taxon>
        <taxon>Salmonella</taxon>
    </lineage>
</organism>
<dbReference type="PRINTS" id="PR01593">
    <property type="entry name" value="SOPEPROTEIN"/>
</dbReference>
<feature type="domain" description="Guanine nucleotide exchange factor SopE GEF" evidence="8">
    <location>
        <begin position="103"/>
        <end position="236"/>
    </location>
</feature>
<dbReference type="SUPFAM" id="SSF81832">
    <property type="entry name" value="SopE-like GEF domain"/>
    <property type="match status" value="1"/>
</dbReference>
<dbReference type="Pfam" id="PF07487">
    <property type="entry name" value="SopE_GEF"/>
    <property type="match status" value="1"/>
</dbReference>
<evidence type="ECO:0000256" key="6">
    <source>
        <dbReference type="PIRNR" id="PIRNR034781"/>
    </source>
</evidence>
<dbReference type="InterPro" id="IPR005414">
    <property type="entry name" value="SopE"/>
</dbReference>
<dbReference type="InterPro" id="IPR016019">
    <property type="entry name" value="SopE_GEF_dom"/>
</dbReference>
<reference evidence="9" key="1">
    <citation type="submission" date="2018-07" db="EMBL/GenBank/DDBJ databases">
        <authorList>
            <consortium name="GenomeTrakr network: Whole genome sequencing for foodborne pathogen traceback"/>
        </authorList>
    </citation>
    <scope>NUCLEOTIDE SEQUENCE</scope>
    <source>
        <strain evidence="9">CFSAN018538</strain>
    </source>
</reference>
<dbReference type="GO" id="GO:0030036">
    <property type="term" value="P:actin cytoskeleton organization"/>
    <property type="evidence" value="ECO:0007669"/>
    <property type="project" value="UniProtKB-UniRule"/>
</dbReference>
<dbReference type="InterPro" id="IPR035949">
    <property type="entry name" value="SopE-like_GEF_dom_sf"/>
</dbReference>
<sequence length="254" mass="28397">MTKITLFPQNFRIQKQETTPLKEKSTEKNSLAKSILAVKNHFIKLSSKLSEHFISHKNTESSATHFHRGSASEGRAMLTNKVVKDFMLQTLNDMDIRGSASKDPSYASQTREAILSAVYSKNKDQFCKLLISKGINIAPFLQEIGEAAKNAGLPGTTKNDVFTPSGAGANPFITPLISSANSKYPRMFINQHQQASFKIYAEKIIMTEVAPLFNECAMPTPQQFQLILENIANKYIHPPPEHRKTKKYAEPLPD</sequence>
<evidence type="ECO:0000256" key="5">
    <source>
        <dbReference type="ARBA" id="ARBA00023026"/>
    </source>
</evidence>